<comment type="pathway">
    <text evidence="2 6">Cofactor biosynthesis; molybdopterin biosynthesis.</text>
</comment>
<protein>
    <recommendedName>
        <fullName evidence="6">Molybdopterin molybdenumtransferase</fullName>
        <ecNumber evidence="6">2.10.1.1</ecNumber>
    </recommendedName>
</protein>
<dbReference type="InterPro" id="IPR005110">
    <property type="entry name" value="MoeA_linker/N"/>
</dbReference>
<keyword evidence="6" id="KW-0479">Metal-binding</keyword>
<dbReference type="EMBL" id="JAPMUA010000007">
    <property type="protein sequence ID" value="MDG3587530.1"/>
    <property type="molecule type" value="Genomic_DNA"/>
</dbReference>
<dbReference type="InterPro" id="IPR036688">
    <property type="entry name" value="MoeA_C_domain_IV_sf"/>
</dbReference>
<evidence type="ECO:0000313" key="9">
    <source>
        <dbReference type="Proteomes" id="UP001153642"/>
    </source>
</evidence>
<comment type="function">
    <text evidence="1 6">Catalyzes the insertion of molybdate into adenylated molybdopterin with the concomitant release of AMP.</text>
</comment>
<keyword evidence="9" id="KW-1185">Reference proteome</keyword>
<dbReference type="Gene3D" id="3.40.980.10">
    <property type="entry name" value="MoaB/Mog-like domain"/>
    <property type="match status" value="1"/>
</dbReference>
<dbReference type="Pfam" id="PF03453">
    <property type="entry name" value="MoeA_N"/>
    <property type="match status" value="1"/>
</dbReference>
<gene>
    <name evidence="8" type="ORF">OSR52_16850</name>
</gene>
<comment type="similarity">
    <text evidence="3 6">Belongs to the MoeA family.</text>
</comment>
<proteinExistence type="inferred from homology"/>
<dbReference type="PANTHER" id="PTHR10192:SF5">
    <property type="entry name" value="GEPHYRIN"/>
    <property type="match status" value="1"/>
</dbReference>
<evidence type="ECO:0000313" key="8">
    <source>
        <dbReference type="EMBL" id="MDG3587530.1"/>
    </source>
</evidence>
<evidence type="ECO:0000256" key="1">
    <source>
        <dbReference type="ARBA" id="ARBA00002901"/>
    </source>
</evidence>
<keyword evidence="6" id="KW-0808">Transferase</keyword>
<keyword evidence="4 6" id="KW-0501">Molybdenum cofactor biosynthesis</keyword>
<organism evidence="8 9">
    <name type="scientific">Galbibacter pacificus</name>
    <dbReference type="NCBI Taxonomy" id="2996052"/>
    <lineage>
        <taxon>Bacteria</taxon>
        <taxon>Pseudomonadati</taxon>
        <taxon>Bacteroidota</taxon>
        <taxon>Flavobacteriia</taxon>
        <taxon>Flavobacteriales</taxon>
        <taxon>Flavobacteriaceae</taxon>
        <taxon>Galbibacter</taxon>
    </lineage>
</organism>
<evidence type="ECO:0000256" key="3">
    <source>
        <dbReference type="ARBA" id="ARBA00010763"/>
    </source>
</evidence>
<evidence type="ECO:0000256" key="2">
    <source>
        <dbReference type="ARBA" id="ARBA00005046"/>
    </source>
</evidence>
<dbReference type="NCBIfam" id="TIGR00177">
    <property type="entry name" value="molyb_syn"/>
    <property type="match status" value="1"/>
</dbReference>
<comment type="cofactor">
    <cofactor evidence="6">
        <name>Mg(2+)</name>
        <dbReference type="ChEBI" id="CHEBI:18420"/>
    </cofactor>
</comment>
<dbReference type="InterPro" id="IPR001453">
    <property type="entry name" value="MoaB/Mog_dom"/>
</dbReference>
<dbReference type="InterPro" id="IPR005111">
    <property type="entry name" value="MoeA_C_domain_IV"/>
</dbReference>
<dbReference type="Pfam" id="PF00994">
    <property type="entry name" value="MoCF_biosynth"/>
    <property type="match status" value="1"/>
</dbReference>
<dbReference type="SUPFAM" id="SSF53218">
    <property type="entry name" value="Molybdenum cofactor biosynthesis proteins"/>
    <property type="match status" value="1"/>
</dbReference>
<evidence type="ECO:0000256" key="5">
    <source>
        <dbReference type="ARBA" id="ARBA00047317"/>
    </source>
</evidence>
<accession>A0ABT6FWB1</accession>
<dbReference type="Gene3D" id="2.40.340.10">
    <property type="entry name" value="MoeA, C-terminal, domain IV"/>
    <property type="match status" value="1"/>
</dbReference>
<dbReference type="CDD" id="cd00887">
    <property type="entry name" value="MoeA"/>
    <property type="match status" value="1"/>
</dbReference>
<dbReference type="SUPFAM" id="SSF63882">
    <property type="entry name" value="MoeA N-terminal region -like"/>
    <property type="match status" value="1"/>
</dbReference>
<dbReference type="EC" id="2.10.1.1" evidence="6"/>
<dbReference type="Gene3D" id="3.90.105.10">
    <property type="entry name" value="Molybdopterin biosynthesis moea protein, domain 2"/>
    <property type="match status" value="1"/>
</dbReference>
<evidence type="ECO:0000256" key="4">
    <source>
        <dbReference type="ARBA" id="ARBA00023150"/>
    </source>
</evidence>
<sequence length="400" mass="44461">MISFKEAYKKVLEQKEFYGTEKVLFTSSFGRVLAEDILADRDFPAFNRATKDGIAIHYSTIEQQRNAFPIEGIVAAGTQQAKLKDVSHCLEIMTGAVLPENTDTVVMYEDINIGNGTATLQKEVKKGQNIHWQGSDTTKGTVVIKKNTQITAAEIGILAAVGKVEVLVKKLPKVTLISTGNELVAVHETPLPHQIRESNMLSLHALLEANKITPQHFHLKDDKEAVTNSLRELLHSNDVLILSGGVSKGKYDYIPEAFEALKVEKVFHRVKQRPGKPFWFGVHPKTKTVIFSFPGNPVSTFANYHVYFKAWLAACMELSKKAMKVVLGEAISNEVPLTVFKNVKLNDENGKKVAFLVTTNGSGDLMSLAETDGFIQLPPQETFEKGTVVRFVPTRNEFYK</sequence>
<feature type="domain" description="MoaB/Mog" evidence="7">
    <location>
        <begin position="175"/>
        <end position="314"/>
    </location>
</feature>
<dbReference type="SMART" id="SM00852">
    <property type="entry name" value="MoCF_biosynth"/>
    <property type="match status" value="1"/>
</dbReference>
<evidence type="ECO:0000256" key="6">
    <source>
        <dbReference type="RuleBase" id="RU365090"/>
    </source>
</evidence>
<dbReference type="Proteomes" id="UP001153642">
    <property type="component" value="Unassembled WGS sequence"/>
</dbReference>
<name>A0ABT6FWB1_9FLAO</name>
<dbReference type="PANTHER" id="PTHR10192">
    <property type="entry name" value="MOLYBDOPTERIN BIOSYNTHESIS PROTEIN"/>
    <property type="match status" value="1"/>
</dbReference>
<keyword evidence="6" id="KW-0500">Molybdenum</keyword>
<dbReference type="Gene3D" id="2.170.190.11">
    <property type="entry name" value="Molybdopterin biosynthesis moea protein, domain 3"/>
    <property type="match status" value="1"/>
</dbReference>
<evidence type="ECO:0000259" key="7">
    <source>
        <dbReference type="SMART" id="SM00852"/>
    </source>
</evidence>
<comment type="caution">
    <text evidence="8">The sequence shown here is derived from an EMBL/GenBank/DDBJ whole genome shotgun (WGS) entry which is preliminary data.</text>
</comment>
<dbReference type="InterPro" id="IPR036425">
    <property type="entry name" value="MoaB/Mog-like_dom_sf"/>
</dbReference>
<reference evidence="8" key="1">
    <citation type="submission" date="2022-11" db="EMBL/GenBank/DDBJ databases">
        <title>High-quality draft genome sequence of Galbibacter sp. strain CMA-7.</title>
        <authorList>
            <person name="Wei L."/>
            <person name="Dong C."/>
            <person name="Shao Z."/>
        </authorList>
    </citation>
    <scope>NUCLEOTIDE SEQUENCE</scope>
    <source>
        <strain evidence="8">CMA-7</strain>
    </source>
</reference>
<dbReference type="InterPro" id="IPR036135">
    <property type="entry name" value="MoeA_linker/N_sf"/>
</dbReference>
<dbReference type="SUPFAM" id="SSF63867">
    <property type="entry name" value="MoeA C-terminal domain-like"/>
    <property type="match status" value="1"/>
</dbReference>
<keyword evidence="6" id="KW-0460">Magnesium</keyword>
<comment type="catalytic activity">
    <reaction evidence="5">
        <text>adenylyl-molybdopterin + molybdate = Mo-molybdopterin + AMP + H(+)</text>
        <dbReference type="Rhea" id="RHEA:35047"/>
        <dbReference type="ChEBI" id="CHEBI:15378"/>
        <dbReference type="ChEBI" id="CHEBI:36264"/>
        <dbReference type="ChEBI" id="CHEBI:62727"/>
        <dbReference type="ChEBI" id="CHEBI:71302"/>
        <dbReference type="ChEBI" id="CHEBI:456215"/>
        <dbReference type="EC" id="2.10.1.1"/>
    </reaction>
</comment>
<dbReference type="InterPro" id="IPR038987">
    <property type="entry name" value="MoeA-like"/>
</dbReference>
<dbReference type="Pfam" id="PF03454">
    <property type="entry name" value="MoeA_C"/>
    <property type="match status" value="1"/>
</dbReference>